<gene>
    <name evidence="2" type="ORF">VFPFJ_07348</name>
</gene>
<dbReference type="EMBL" id="LSBI01000006">
    <property type="protein sequence ID" value="OAQ88883.1"/>
    <property type="molecule type" value="Genomic_DNA"/>
</dbReference>
<evidence type="ECO:0000256" key="1">
    <source>
        <dbReference type="SAM" id="MobiDB-lite"/>
    </source>
</evidence>
<organism evidence="2 3">
    <name type="scientific">Purpureocillium lilacinum</name>
    <name type="common">Paecilomyces lilacinus</name>
    <dbReference type="NCBI Taxonomy" id="33203"/>
    <lineage>
        <taxon>Eukaryota</taxon>
        <taxon>Fungi</taxon>
        <taxon>Dikarya</taxon>
        <taxon>Ascomycota</taxon>
        <taxon>Pezizomycotina</taxon>
        <taxon>Sordariomycetes</taxon>
        <taxon>Hypocreomycetidae</taxon>
        <taxon>Hypocreales</taxon>
        <taxon>Ophiocordycipitaceae</taxon>
        <taxon>Purpureocillium</taxon>
    </lineage>
</organism>
<accession>A0A179HHC7</accession>
<evidence type="ECO:0000313" key="3">
    <source>
        <dbReference type="Proteomes" id="UP000078340"/>
    </source>
</evidence>
<dbReference type="Proteomes" id="UP000078340">
    <property type="component" value="Unassembled WGS sequence"/>
</dbReference>
<dbReference type="AlphaFoldDB" id="A0A179HHC7"/>
<protein>
    <submittedName>
        <fullName evidence="2">Uncharacterized protein</fullName>
    </submittedName>
</protein>
<proteinExistence type="predicted"/>
<feature type="region of interest" description="Disordered" evidence="1">
    <location>
        <begin position="47"/>
        <end position="76"/>
    </location>
</feature>
<evidence type="ECO:0000313" key="2">
    <source>
        <dbReference type="EMBL" id="OAQ88883.1"/>
    </source>
</evidence>
<reference evidence="2 3" key="1">
    <citation type="submission" date="2016-02" db="EMBL/GenBank/DDBJ databases">
        <title>Biosynthesis of antibiotic leucinostatins and their inhibition on Phytophthora in bio-control Purpureocillium lilacinum.</title>
        <authorList>
            <person name="Wang G."/>
            <person name="Liu Z."/>
            <person name="Lin R."/>
            <person name="Li E."/>
            <person name="Mao Z."/>
            <person name="Ling J."/>
            <person name="Yin W."/>
            <person name="Xie B."/>
        </authorList>
    </citation>
    <scope>NUCLEOTIDE SEQUENCE [LARGE SCALE GENOMIC DNA]</scope>
    <source>
        <strain evidence="2">PLFJ-1</strain>
    </source>
</reference>
<sequence length="76" mass="8542">MKIAGMFKCHLFNIRQTSGSRLSPTLRPWLSVSTPQRADALRLADSEPRLDSTGASSRHVEHHDALMRSCLSRSKH</sequence>
<comment type="caution">
    <text evidence="2">The sequence shown here is derived from an EMBL/GenBank/DDBJ whole genome shotgun (WGS) entry which is preliminary data.</text>
</comment>
<name>A0A179HHC7_PURLI</name>